<keyword evidence="9 11" id="KW-0132">Cell division</keyword>
<dbReference type="AlphaFoldDB" id="A0A6P1XZG6"/>
<dbReference type="Pfam" id="PF05697">
    <property type="entry name" value="Trigger_N"/>
    <property type="match status" value="1"/>
</dbReference>
<keyword evidence="9" id="KW-0963">Cytoplasm</keyword>
<evidence type="ECO:0000256" key="10">
    <source>
        <dbReference type="PROSITE-ProRule" id="PRU00277"/>
    </source>
</evidence>
<dbReference type="GO" id="GO:0044183">
    <property type="term" value="F:protein folding chaperone"/>
    <property type="evidence" value="ECO:0007669"/>
    <property type="project" value="TreeGrafter"/>
</dbReference>
<sequence>MNFTKEFTPIEKSRMKLSITVKQDEVQNRYALLTKKYAKQLQIPGFRKGKVPVKILEQKFGDTLRAETYDEVIQNVLEEVFEAADKYSRPLPYSQPELDGTPDFKLDSDLVFTVLYDVLPKVEISKVEGFTVSVPEVAVTDADIEKELELIRERNALVIDCGDNDTVQKDNIVTINYVQLDDADAEIESSKRNDFVFTVGKGQFHYGVDDELIGMKKGEEKVITKTYPTGYADKELAGKTIKLKVTVTALKRKDLPAIDDDLAQDVSEKYKTLADLKADISKNLTRQVEDVLERKKTDNLLKQMAEANPIELPESMIKAELEGRWAMLAQRLGMSPDNLEKLTGGVNGKFSKESAMAEWRAEAELRLKTRVIVEKLMEEREIAASPEDVEAEYASIAERTGASTADVKKHYEGSPREKEYLIDDIKEKKLYAQLFEKSTVKPGEKLTVEQLLGEGAADVGTDA</sequence>
<dbReference type="PIRSF" id="PIRSF003095">
    <property type="entry name" value="Trigger_factor"/>
    <property type="match status" value="1"/>
</dbReference>
<dbReference type="Pfam" id="PF00254">
    <property type="entry name" value="FKBP_C"/>
    <property type="match status" value="1"/>
</dbReference>
<dbReference type="NCBIfam" id="TIGR00115">
    <property type="entry name" value="tig"/>
    <property type="match status" value="1"/>
</dbReference>
<dbReference type="PANTHER" id="PTHR30560:SF3">
    <property type="entry name" value="TRIGGER FACTOR-LIKE PROTEIN TIG, CHLOROPLASTIC"/>
    <property type="match status" value="1"/>
</dbReference>
<organism evidence="13 14">
    <name type="scientific">Treponema vincentii</name>
    <dbReference type="NCBI Taxonomy" id="69710"/>
    <lineage>
        <taxon>Bacteria</taxon>
        <taxon>Pseudomonadati</taxon>
        <taxon>Spirochaetota</taxon>
        <taxon>Spirochaetia</taxon>
        <taxon>Spirochaetales</taxon>
        <taxon>Treponemataceae</taxon>
        <taxon>Treponema</taxon>
    </lineage>
</organism>
<accession>A0A6P1XZG6</accession>
<keyword evidence="7 9" id="KW-0413">Isomerase</keyword>
<dbReference type="EC" id="5.2.1.8" evidence="3 9"/>
<dbReference type="GO" id="GO:0005737">
    <property type="term" value="C:cytoplasm"/>
    <property type="evidence" value="ECO:0007669"/>
    <property type="project" value="UniProtKB-SubCell"/>
</dbReference>
<dbReference type="EMBL" id="CP048020">
    <property type="protein sequence ID" value="QHX42479.1"/>
    <property type="molecule type" value="Genomic_DNA"/>
</dbReference>
<dbReference type="Proteomes" id="UP000464374">
    <property type="component" value="Chromosome"/>
</dbReference>
<name>A0A6P1XZG6_9SPIR</name>
<dbReference type="GO" id="GO:0003755">
    <property type="term" value="F:peptidyl-prolyl cis-trans isomerase activity"/>
    <property type="evidence" value="ECO:0007669"/>
    <property type="project" value="UniProtKB-UniRule"/>
</dbReference>
<protein>
    <recommendedName>
        <fullName evidence="4 9">Trigger factor</fullName>
        <shortName evidence="9">TF</shortName>
        <ecNumber evidence="3 9">5.2.1.8</ecNumber>
    </recommendedName>
    <alternativeName>
        <fullName evidence="8 9">PPIase</fullName>
    </alternativeName>
</protein>
<evidence type="ECO:0000313" key="14">
    <source>
        <dbReference type="Proteomes" id="UP000464374"/>
    </source>
</evidence>
<dbReference type="RefSeq" id="WP_162662397.1">
    <property type="nucleotide sequence ID" value="NZ_CP048020.1"/>
</dbReference>
<feature type="domain" description="PPIase FKBP-type" evidence="12">
    <location>
        <begin position="170"/>
        <end position="259"/>
    </location>
</feature>
<evidence type="ECO:0000256" key="1">
    <source>
        <dbReference type="ARBA" id="ARBA00000971"/>
    </source>
</evidence>
<dbReference type="GO" id="GO:0043022">
    <property type="term" value="F:ribosome binding"/>
    <property type="evidence" value="ECO:0007669"/>
    <property type="project" value="TreeGrafter"/>
</dbReference>
<keyword evidence="9 11" id="KW-0131">Cell cycle</keyword>
<reference evidence="13 14" key="1">
    <citation type="submission" date="2020-01" db="EMBL/GenBank/DDBJ databases">
        <title>Complete genome sequence of a human oral phylogroup 1 Treponema sp. strain ATCC 700766, originally isolated from periodontitis dental plaque.</title>
        <authorList>
            <person name="Chan Y."/>
            <person name="Huo Y.-B."/>
            <person name="Yu X.-L."/>
            <person name="Zeng H."/>
            <person name="Leung W.-K."/>
            <person name="Watt R.M."/>
        </authorList>
    </citation>
    <scope>NUCLEOTIDE SEQUENCE [LARGE SCALE GENOMIC DNA]</scope>
    <source>
        <strain evidence="13 14">OMZ 804</strain>
    </source>
</reference>
<evidence type="ECO:0000256" key="9">
    <source>
        <dbReference type="HAMAP-Rule" id="MF_00303"/>
    </source>
</evidence>
<dbReference type="PANTHER" id="PTHR30560">
    <property type="entry name" value="TRIGGER FACTOR CHAPERONE AND PEPTIDYL-PROLYL CIS/TRANS ISOMERASE"/>
    <property type="match status" value="1"/>
</dbReference>
<gene>
    <name evidence="9 13" type="primary">tig</name>
    <name evidence="13" type="ORF">GWP43_02360</name>
</gene>
<dbReference type="InterPro" id="IPR037041">
    <property type="entry name" value="Trigger_fac_C_sf"/>
</dbReference>
<dbReference type="Gene3D" id="1.10.3120.10">
    <property type="entry name" value="Trigger factor, C-terminal domain"/>
    <property type="match status" value="1"/>
</dbReference>
<evidence type="ECO:0000256" key="4">
    <source>
        <dbReference type="ARBA" id="ARBA00016902"/>
    </source>
</evidence>
<evidence type="ECO:0000256" key="5">
    <source>
        <dbReference type="ARBA" id="ARBA00023110"/>
    </source>
</evidence>
<dbReference type="PROSITE" id="PS50059">
    <property type="entry name" value="FKBP_PPIASE"/>
    <property type="match status" value="1"/>
</dbReference>
<evidence type="ECO:0000256" key="7">
    <source>
        <dbReference type="ARBA" id="ARBA00023235"/>
    </source>
</evidence>
<evidence type="ECO:0000256" key="3">
    <source>
        <dbReference type="ARBA" id="ARBA00013194"/>
    </source>
</evidence>
<dbReference type="Gene3D" id="3.30.70.1050">
    <property type="entry name" value="Trigger factor ribosome-binding domain"/>
    <property type="match status" value="1"/>
</dbReference>
<evidence type="ECO:0000256" key="2">
    <source>
        <dbReference type="ARBA" id="ARBA00005464"/>
    </source>
</evidence>
<evidence type="ECO:0000256" key="11">
    <source>
        <dbReference type="RuleBase" id="RU003914"/>
    </source>
</evidence>
<keyword evidence="5 9" id="KW-0697">Rotamase</keyword>
<dbReference type="Gene3D" id="3.10.50.40">
    <property type="match status" value="1"/>
</dbReference>
<dbReference type="SUPFAM" id="SSF109998">
    <property type="entry name" value="Triger factor/SurA peptide-binding domain-like"/>
    <property type="match status" value="1"/>
</dbReference>
<dbReference type="InterPro" id="IPR027304">
    <property type="entry name" value="Trigger_fact/SurA_dom_sf"/>
</dbReference>
<comment type="catalytic activity">
    <reaction evidence="1 9 10">
        <text>[protein]-peptidylproline (omega=180) = [protein]-peptidylproline (omega=0)</text>
        <dbReference type="Rhea" id="RHEA:16237"/>
        <dbReference type="Rhea" id="RHEA-COMP:10747"/>
        <dbReference type="Rhea" id="RHEA-COMP:10748"/>
        <dbReference type="ChEBI" id="CHEBI:83833"/>
        <dbReference type="ChEBI" id="CHEBI:83834"/>
        <dbReference type="EC" id="5.2.1.8"/>
    </reaction>
</comment>
<evidence type="ECO:0000256" key="6">
    <source>
        <dbReference type="ARBA" id="ARBA00023186"/>
    </source>
</evidence>
<comment type="function">
    <text evidence="9">Involved in protein export. Acts as a chaperone by maintaining the newly synthesized protein in an open conformation. Functions as a peptidyl-prolyl cis-trans isomerase.</text>
</comment>
<dbReference type="HAMAP" id="MF_00303">
    <property type="entry name" value="Trigger_factor_Tig"/>
    <property type="match status" value="1"/>
</dbReference>
<dbReference type="InterPro" id="IPR001179">
    <property type="entry name" value="PPIase_FKBP_dom"/>
</dbReference>
<dbReference type="SUPFAM" id="SSF54534">
    <property type="entry name" value="FKBP-like"/>
    <property type="match status" value="1"/>
</dbReference>
<dbReference type="Pfam" id="PF05698">
    <property type="entry name" value="Trigger_C"/>
    <property type="match status" value="1"/>
</dbReference>
<comment type="domain">
    <text evidence="9">Consists of 3 domains; the N-terminus binds the ribosome, the middle domain has PPIase activity, while the C-terminus has intrinsic chaperone activity on its own.</text>
</comment>
<dbReference type="GO" id="GO:0051301">
    <property type="term" value="P:cell division"/>
    <property type="evidence" value="ECO:0007669"/>
    <property type="project" value="UniProtKB-KW"/>
</dbReference>
<dbReference type="KEGG" id="trz:GWP43_02360"/>
<dbReference type="GO" id="GO:0015031">
    <property type="term" value="P:protein transport"/>
    <property type="evidence" value="ECO:0007669"/>
    <property type="project" value="UniProtKB-UniRule"/>
</dbReference>
<comment type="subcellular location">
    <subcellularLocation>
        <location evidence="9">Cytoplasm</location>
    </subcellularLocation>
    <text evidence="9">About half TF is bound to the ribosome near the polypeptide exit tunnel while the other half is free in the cytoplasm.</text>
</comment>
<dbReference type="SUPFAM" id="SSF102735">
    <property type="entry name" value="Trigger factor ribosome-binding domain"/>
    <property type="match status" value="1"/>
</dbReference>
<proteinExistence type="inferred from homology"/>
<dbReference type="InterPro" id="IPR005215">
    <property type="entry name" value="Trig_fac"/>
</dbReference>
<dbReference type="InterPro" id="IPR008880">
    <property type="entry name" value="Trigger_fac_C"/>
</dbReference>
<dbReference type="GO" id="GO:0051083">
    <property type="term" value="P:'de novo' cotranslational protein folding"/>
    <property type="evidence" value="ECO:0007669"/>
    <property type="project" value="TreeGrafter"/>
</dbReference>
<evidence type="ECO:0000256" key="8">
    <source>
        <dbReference type="ARBA" id="ARBA00029986"/>
    </source>
</evidence>
<dbReference type="InterPro" id="IPR036611">
    <property type="entry name" value="Trigger_fac_ribosome-bd_sf"/>
</dbReference>
<comment type="similarity">
    <text evidence="2 9 11">Belongs to the FKBP-type PPIase family. Tig subfamily.</text>
</comment>
<dbReference type="GO" id="GO:0043335">
    <property type="term" value="P:protein unfolding"/>
    <property type="evidence" value="ECO:0007669"/>
    <property type="project" value="TreeGrafter"/>
</dbReference>
<evidence type="ECO:0000313" key="13">
    <source>
        <dbReference type="EMBL" id="QHX42479.1"/>
    </source>
</evidence>
<dbReference type="InterPro" id="IPR046357">
    <property type="entry name" value="PPIase_dom_sf"/>
</dbReference>
<dbReference type="InterPro" id="IPR008881">
    <property type="entry name" value="Trigger_fac_ribosome-bd_bac"/>
</dbReference>
<evidence type="ECO:0000259" key="12">
    <source>
        <dbReference type="PROSITE" id="PS50059"/>
    </source>
</evidence>
<keyword evidence="6 9" id="KW-0143">Chaperone</keyword>